<keyword evidence="6" id="KW-0804">Transcription</keyword>
<protein>
    <recommendedName>
        <fullName evidence="14">BED-type domain-containing protein</fullName>
    </recommendedName>
</protein>
<evidence type="ECO:0000259" key="11">
    <source>
        <dbReference type="PROSITE" id="PS51005"/>
    </source>
</evidence>
<evidence type="ECO:0000256" key="6">
    <source>
        <dbReference type="ARBA" id="ARBA00023163"/>
    </source>
</evidence>
<proteinExistence type="predicted"/>
<dbReference type="Pfam" id="PF02365">
    <property type="entry name" value="NAM"/>
    <property type="match status" value="1"/>
</dbReference>
<keyword evidence="2 8" id="KW-0863">Zinc-finger</keyword>
<evidence type="ECO:0000256" key="1">
    <source>
        <dbReference type="ARBA" id="ARBA00022723"/>
    </source>
</evidence>
<evidence type="ECO:0000256" key="7">
    <source>
        <dbReference type="ARBA" id="ARBA00023242"/>
    </source>
</evidence>
<dbReference type="GO" id="GO:0006355">
    <property type="term" value="P:regulation of DNA-templated transcription"/>
    <property type="evidence" value="ECO:0007669"/>
    <property type="project" value="InterPro"/>
</dbReference>
<evidence type="ECO:0000313" key="12">
    <source>
        <dbReference type="EMBL" id="RLN29768.1"/>
    </source>
</evidence>
<dbReference type="InterPro" id="IPR053031">
    <property type="entry name" value="Cuticle_assoc_protein"/>
</dbReference>
<dbReference type="EMBL" id="PQIB02000003">
    <property type="protein sequence ID" value="RLN29768.1"/>
    <property type="molecule type" value="Genomic_DNA"/>
</dbReference>
<dbReference type="AlphaFoldDB" id="A0A3L6T2D0"/>
<evidence type="ECO:0000256" key="4">
    <source>
        <dbReference type="ARBA" id="ARBA00023015"/>
    </source>
</evidence>
<dbReference type="SUPFAM" id="SSF101941">
    <property type="entry name" value="NAC domain"/>
    <property type="match status" value="1"/>
</dbReference>
<feature type="domain" description="BED-type" evidence="10">
    <location>
        <begin position="378"/>
        <end position="438"/>
    </location>
</feature>
<feature type="domain" description="BED-type" evidence="10">
    <location>
        <begin position="164"/>
        <end position="222"/>
    </location>
</feature>
<comment type="caution">
    <text evidence="12">The sequence shown here is derived from an EMBL/GenBank/DDBJ whole genome shotgun (WGS) entry which is preliminary data.</text>
</comment>
<feature type="compositionally biased region" description="Basic and acidic residues" evidence="9">
    <location>
        <begin position="1"/>
        <end position="13"/>
    </location>
</feature>
<evidence type="ECO:0000259" key="10">
    <source>
        <dbReference type="PROSITE" id="PS50808"/>
    </source>
</evidence>
<keyword evidence="7" id="KW-0539">Nucleus</keyword>
<keyword evidence="4" id="KW-0805">Transcription regulation</keyword>
<dbReference type="SUPFAM" id="SSF57667">
    <property type="entry name" value="beta-beta-alpha zinc fingers"/>
    <property type="match status" value="2"/>
</dbReference>
<dbReference type="OrthoDB" id="683736at2759"/>
<keyword evidence="3" id="KW-0862">Zinc</keyword>
<dbReference type="GO" id="GO:0003677">
    <property type="term" value="F:DNA binding"/>
    <property type="evidence" value="ECO:0007669"/>
    <property type="project" value="UniProtKB-KW"/>
</dbReference>
<evidence type="ECO:0000256" key="3">
    <source>
        <dbReference type="ARBA" id="ARBA00022833"/>
    </source>
</evidence>
<dbReference type="PROSITE" id="PS51005">
    <property type="entry name" value="NAC"/>
    <property type="match status" value="1"/>
</dbReference>
<keyword evidence="1" id="KW-0479">Metal-binding</keyword>
<dbReference type="Proteomes" id="UP000275267">
    <property type="component" value="Unassembled WGS sequence"/>
</dbReference>
<evidence type="ECO:0000256" key="8">
    <source>
        <dbReference type="PROSITE-ProRule" id="PRU00027"/>
    </source>
</evidence>
<evidence type="ECO:0008006" key="14">
    <source>
        <dbReference type="Google" id="ProtNLM"/>
    </source>
</evidence>
<keyword evidence="13" id="KW-1185">Reference proteome</keyword>
<dbReference type="PROSITE" id="PS50808">
    <property type="entry name" value="ZF_BED"/>
    <property type="match status" value="2"/>
</dbReference>
<gene>
    <name evidence="12" type="ORF">C2845_PM05G03720</name>
</gene>
<sequence>MEDMRSGEREARRKASRTLQSNAGLAVVDPWNLPRLFVMPKDQRTSSLRTHSGYWKEKEDEFIAIRSEGGGEASSSPSSSPCYQGVRRTLEFYERNGTKTDWVMHEYNDLDDDMFLREDVVIRKVFTRDREKNKQHTDEVPYYFKSFDRVLEECHERLANDDGESDGDVWQYFTRIKTKDPDVVYAACHCCDRVLRAPSNNGTSHLRRHRKTKACACHSNPSSTAEDQEILRELRANLNLYTQGKMEGRVVNSPELNASVDPWDLPTPRYCTSSLSWKTSQGFWKETKSNDKLIAIRIGQLPGSMVFRKLIQIFKDALKELETMWNGDNDEEERYIGEREEEVKAHMSTLLRDCLLGEVVQGDQSRVGKRKRTGGALEGGSEVWLYFTKIYTTDPNRVYAVCHSCDRGYKGHSKNGTSHLKRHNKTCSSKHRKRTGEGRMR</sequence>
<dbReference type="InterPro" id="IPR003441">
    <property type="entry name" value="NAC-dom"/>
</dbReference>
<dbReference type="InterPro" id="IPR036236">
    <property type="entry name" value="Znf_C2H2_sf"/>
</dbReference>
<evidence type="ECO:0000313" key="13">
    <source>
        <dbReference type="Proteomes" id="UP000275267"/>
    </source>
</evidence>
<evidence type="ECO:0000256" key="5">
    <source>
        <dbReference type="ARBA" id="ARBA00023125"/>
    </source>
</evidence>
<evidence type="ECO:0000256" key="2">
    <source>
        <dbReference type="ARBA" id="ARBA00022771"/>
    </source>
</evidence>
<dbReference type="SMART" id="SM00614">
    <property type="entry name" value="ZnF_BED"/>
    <property type="match status" value="2"/>
</dbReference>
<dbReference type="Gene3D" id="2.170.150.80">
    <property type="entry name" value="NAC domain"/>
    <property type="match status" value="1"/>
</dbReference>
<organism evidence="12 13">
    <name type="scientific">Panicum miliaceum</name>
    <name type="common">Proso millet</name>
    <name type="synonym">Broomcorn millet</name>
    <dbReference type="NCBI Taxonomy" id="4540"/>
    <lineage>
        <taxon>Eukaryota</taxon>
        <taxon>Viridiplantae</taxon>
        <taxon>Streptophyta</taxon>
        <taxon>Embryophyta</taxon>
        <taxon>Tracheophyta</taxon>
        <taxon>Spermatophyta</taxon>
        <taxon>Magnoliopsida</taxon>
        <taxon>Liliopsida</taxon>
        <taxon>Poales</taxon>
        <taxon>Poaceae</taxon>
        <taxon>PACMAD clade</taxon>
        <taxon>Panicoideae</taxon>
        <taxon>Panicodae</taxon>
        <taxon>Paniceae</taxon>
        <taxon>Panicinae</taxon>
        <taxon>Panicum</taxon>
        <taxon>Panicum sect. Panicum</taxon>
    </lineage>
</organism>
<name>A0A3L6T2D0_PANMI</name>
<dbReference type="PANTHER" id="PTHR34396">
    <property type="entry name" value="OS03G0264950 PROTEIN-RELATED"/>
    <property type="match status" value="1"/>
</dbReference>
<feature type="region of interest" description="Disordered" evidence="9">
    <location>
        <begin position="1"/>
        <end position="20"/>
    </location>
</feature>
<dbReference type="InterPro" id="IPR036093">
    <property type="entry name" value="NAC_dom_sf"/>
</dbReference>
<dbReference type="InterPro" id="IPR003656">
    <property type="entry name" value="Znf_BED"/>
</dbReference>
<keyword evidence="5" id="KW-0238">DNA-binding</keyword>
<feature type="region of interest" description="Disordered" evidence="9">
    <location>
        <begin position="413"/>
        <end position="441"/>
    </location>
</feature>
<reference evidence="13" key="1">
    <citation type="journal article" date="2019" name="Nat. Commun.">
        <title>The genome of broomcorn millet.</title>
        <authorList>
            <person name="Zou C."/>
            <person name="Miki D."/>
            <person name="Li D."/>
            <person name="Tang Q."/>
            <person name="Xiao L."/>
            <person name="Rajput S."/>
            <person name="Deng P."/>
            <person name="Jia W."/>
            <person name="Huang R."/>
            <person name="Zhang M."/>
            <person name="Sun Y."/>
            <person name="Hu J."/>
            <person name="Fu X."/>
            <person name="Schnable P.S."/>
            <person name="Li F."/>
            <person name="Zhang H."/>
            <person name="Feng B."/>
            <person name="Zhu X."/>
            <person name="Liu R."/>
            <person name="Schnable J.C."/>
            <person name="Zhu J.-K."/>
            <person name="Zhang H."/>
        </authorList>
    </citation>
    <scope>NUCLEOTIDE SEQUENCE [LARGE SCALE GENOMIC DNA]</scope>
</reference>
<accession>A0A3L6T2D0</accession>
<feature type="domain" description="NAC" evidence="11">
    <location>
        <begin position="1"/>
        <end position="128"/>
    </location>
</feature>
<feature type="compositionally biased region" description="Basic residues" evidence="9">
    <location>
        <begin position="419"/>
        <end position="434"/>
    </location>
</feature>
<evidence type="ECO:0000256" key="9">
    <source>
        <dbReference type="SAM" id="MobiDB-lite"/>
    </source>
</evidence>
<dbReference type="GO" id="GO:0008270">
    <property type="term" value="F:zinc ion binding"/>
    <property type="evidence" value="ECO:0007669"/>
    <property type="project" value="UniProtKB-KW"/>
</dbReference>